<gene>
    <name evidence="4" type="ORF">UA45_22280</name>
</gene>
<dbReference type="PANTHER" id="PTHR46268">
    <property type="entry name" value="STRESS RESPONSE PROTEIN NHAX"/>
    <property type="match status" value="1"/>
</dbReference>
<organism evidence="4 5">
    <name type="scientific">Morganella morganii</name>
    <name type="common">Proteus morganii</name>
    <dbReference type="NCBI Taxonomy" id="582"/>
    <lineage>
        <taxon>Bacteria</taxon>
        <taxon>Pseudomonadati</taxon>
        <taxon>Pseudomonadota</taxon>
        <taxon>Gammaproteobacteria</taxon>
        <taxon>Enterobacterales</taxon>
        <taxon>Morganellaceae</taxon>
        <taxon>Morganella</taxon>
    </lineage>
</organism>
<comment type="similarity">
    <text evidence="1 2">Belongs to the universal stress protein A family.</text>
</comment>
<dbReference type="AlphaFoldDB" id="A0A0D8L3E1"/>
<name>A0A0D8L3E1_MORMO</name>
<dbReference type="Gene3D" id="3.40.50.620">
    <property type="entry name" value="HUPs"/>
    <property type="match status" value="1"/>
</dbReference>
<feature type="domain" description="UspA" evidence="3">
    <location>
        <begin position="1"/>
        <end position="145"/>
    </location>
</feature>
<evidence type="ECO:0000256" key="1">
    <source>
        <dbReference type="ARBA" id="ARBA00008791"/>
    </source>
</evidence>
<proteinExistence type="inferred from homology"/>
<evidence type="ECO:0000256" key="2">
    <source>
        <dbReference type="PIRNR" id="PIRNR006276"/>
    </source>
</evidence>
<dbReference type="Pfam" id="PF00582">
    <property type="entry name" value="Usp"/>
    <property type="match status" value="1"/>
</dbReference>
<dbReference type="PIRSF" id="PIRSF006276">
    <property type="entry name" value="UspA"/>
    <property type="match status" value="1"/>
</dbReference>
<dbReference type="PRINTS" id="PR01438">
    <property type="entry name" value="UNVRSLSTRESS"/>
</dbReference>
<evidence type="ECO:0000259" key="3">
    <source>
        <dbReference type="Pfam" id="PF00582"/>
    </source>
</evidence>
<dbReference type="EMBL" id="JZSH01000571">
    <property type="protein sequence ID" value="KJF75701.1"/>
    <property type="molecule type" value="Genomic_DNA"/>
</dbReference>
<keyword evidence="2" id="KW-0963">Cytoplasm</keyword>
<dbReference type="InterPro" id="IPR006016">
    <property type="entry name" value="UspA"/>
</dbReference>
<dbReference type="InterPro" id="IPR006015">
    <property type="entry name" value="Universal_stress_UspA"/>
</dbReference>
<dbReference type="PATRIC" id="fig|582.24.peg.7089"/>
<accession>A0A0D8L3E1</accession>
<evidence type="ECO:0000313" key="4">
    <source>
        <dbReference type="EMBL" id="KJF75701.1"/>
    </source>
</evidence>
<dbReference type="InterPro" id="IPR014729">
    <property type="entry name" value="Rossmann-like_a/b/a_fold"/>
</dbReference>
<evidence type="ECO:0000313" key="5">
    <source>
        <dbReference type="Proteomes" id="UP000032582"/>
    </source>
</evidence>
<dbReference type="Proteomes" id="UP000032582">
    <property type="component" value="Unassembled WGS sequence"/>
</dbReference>
<dbReference type="SUPFAM" id="SSF52402">
    <property type="entry name" value="Adenine nucleotide alpha hydrolases-like"/>
    <property type="match status" value="1"/>
</dbReference>
<protein>
    <recommendedName>
        <fullName evidence="2">Universal stress protein</fullName>
    </recommendedName>
</protein>
<comment type="caution">
    <text evidence="4">The sequence shown here is derived from an EMBL/GenBank/DDBJ whole genome shotgun (WGS) entry which is preliminary data.</text>
</comment>
<dbReference type="GO" id="GO:0005737">
    <property type="term" value="C:cytoplasm"/>
    <property type="evidence" value="ECO:0007669"/>
    <property type="project" value="UniProtKB-SubCell"/>
</dbReference>
<dbReference type="CDD" id="cd00293">
    <property type="entry name" value="USP-like"/>
    <property type="match status" value="1"/>
</dbReference>
<sequence length="145" mass="15896">MYKTILVPIDVTEDVLTSNALKHAVYLAKMSQAKLMLFHSVPDISKFSISYNYHYELLNSFAEKAVARSKDELKAIAEKVDLPAEQVSYFVDYGTPRDKVLAKAKEIHADLIVVGSRLPGISTHLLGSTASGIVAHAPVSVLVVR</sequence>
<dbReference type="PANTHER" id="PTHR46268:SF6">
    <property type="entry name" value="UNIVERSAL STRESS PROTEIN UP12"/>
    <property type="match status" value="1"/>
</dbReference>
<reference evidence="4 5" key="1">
    <citation type="submission" date="2015-02" db="EMBL/GenBank/DDBJ databases">
        <title>Whole genome shotgun sequencing of cultured foodborne pathogen.</title>
        <authorList>
            <person name="Timme R."/>
            <person name="Allard M.W."/>
            <person name="Strain E."/>
            <person name="Evans P.S."/>
            <person name="Brown E."/>
        </authorList>
    </citation>
    <scope>NUCLEOTIDE SEQUENCE [LARGE SCALE GENOMIC DNA]</scope>
    <source>
        <strain evidence="4 5">GCSL-TSO-24</strain>
    </source>
</reference>
<comment type="subcellular location">
    <subcellularLocation>
        <location evidence="2">Cytoplasm</location>
    </subcellularLocation>
</comment>